<dbReference type="EMBL" id="MLAK01000739">
    <property type="protein sequence ID" value="OHT05997.1"/>
    <property type="molecule type" value="Genomic_DNA"/>
</dbReference>
<dbReference type="GeneID" id="94839428"/>
<accession>A0A1J4K982</accession>
<sequence>MDLQFTRELNLDSVTARCPPVSISQLFFVERINLPDDEFIVLPDPNFASFPRIRNKPQNLSYTHMERRTATTATINRMLLNSHFNDDVEIDFDGRIVKLAAGTPTASLMNYIDPSLEKLKGNLIFVREIPNNPNDPFNIELTEAEINIPPVNGAEFPVNENNEETPTNEMEIDDKNLDGIFPGLSSTKLSNRMSRNSLNLQSYQNAINKNPVLKNKRRMYIVPCRLPISIFAVPGAQWTVELSTFADEVDYNDATIDLLKKWFIDRSEESGEDYYSYVNKLTKISSQKELNSFLEKLSWTKTAYTRTFTIPELTAKLSMSGDLEVHINGECGSRNFKLENMTIFQNPKSYNFYVIFNPHREDKVSVKITRESAYKLLPLANLAVLECTKDEKLPTPVFDVNFPEKNHGVIPRMLDGSYFNQLSLEQKRIFIAKRKKEFLHEKTFGLVENFWAT</sequence>
<protein>
    <submittedName>
        <fullName evidence="1">Uncharacterized protein</fullName>
    </submittedName>
</protein>
<evidence type="ECO:0000313" key="2">
    <source>
        <dbReference type="Proteomes" id="UP000179807"/>
    </source>
</evidence>
<evidence type="ECO:0000313" key="1">
    <source>
        <dbReference type="EMBL" id="OHT05997.1"/>
    </source>
</evidence>
<proteinExistence type="predicted"/>
<name>A0A1J4K982_9EUKA</name>
<dbReference type="Proteomes" id="UP000179807">
    <property type="component" value="Unassembled WGS sequence"/>
</dbReference>
<keyword evidence="2" id="KW-1185">Reference proteome</keyword>
<gene>
    <name evidence="1" type="ORF">TRFO_26064</name>
</gene>
<organism evidence="1 2">
    <name type="scientific">Tritrichomonas foetus</name>
    <dbReference type="NCBI Taxonomy" id="1144522"/>
    <lineage>
        <taxon>Eukaryota</taxon>
        <taxon>Metamonada</taxon>
        <taxon>Parabasalia</taxon>
        <taxon>Tritrichomonadida</taxon>
        <taxon>Tritrichomonadidae</taxon>
        <taxon>Tritrichomonas</taxon>
    </lineage>
</organism>
<comment type="caution">
    <text evidence="1">The sequence shown here is derived from an EMBL/GenBank/DDBJ whole genome shotgun (WGS) entry which is preliminary data.</text>
</comment>
<dbReference type="RefSeq" id="XP_068359133.1">
    <property type="nucleotide sequence ID" value="XM_068504724.1"/>
</dbReference>
<dbReference type="VEuPathDB" id="TrichDB:TRFO_26064"/>
<dbReference type="AlphaFoldDB" id="A0A1J4K982"/>
<reference evidence="1" key="1">
    <citation type="submission" date="2016-10" db="EMBL/GenBank/DDBJ databases">
        <authorList>
            <person name="Benchimol M."/>
            <person name="Almeida L.G."/>
            <person name="Vasconcelos A.T."/>
            <person name="Perreira-Neves A."/>
            <person name="Rosa I.A."/>
            <person name="Tasca T."/>
            <person name="Bogo M.R."/>
            <person name="de Souza W."/>
        </authorList>
    </citation>
    <scope>NUCLEOTIDE SEQUENCE [LARGE SCALE GENOMIC DNA]</scope>
    <source>
        <strain evidence="1">K</strain>
    </source>
</reference>